<dbReference type="HOGENOM" id="CLU_000537_2_0_1"/>
<dbReference type="eggNOG" id="KOG1192">
    <property type="taxonomic scope" value="Eukaryota"/>
</dbReference>
<proteinExistence type="predicted"/>
<evidence type="ECO:0000256" key="1">
    <source>
        <dbReference type="ARBA" id="ARBA00022679"/>
    </source>
</evidence>
<dbReference type="InterPro" id="IPR004276">
    <property type="entry name" value="GlycoTrans_28_N"/>
</dbReference>
<feature type="region of interest" description="Disordered" evidence="2">
    <location>
        <begin position="859"/>
        <end position="916"/>
    </location>
</feature>
<feature type="compositionally biased region" description="Low complexity" evidence="2">
    <location>
        <begin position="165"/>
        <end position="177"/>
    </location>
</feature>
<protein>
    <submittedName>
        <fullName evidence="5">Uncharacterized protein</fullName>
    </submittedName>
</protein>
<dbReference type="EMBL" id="JH767588">
    <property type="protein sequence ID" value="EON67601.1"/>
    <property type="molecule type" value="Genomic_DNA"/>
</dbReference>
<feature type="region of interest" description="Disordered" evidence="2">
    <location>
        <begin position="1128"/>
        <end position="1150"/>
    </location>
</feature>
<evidence type="ECO:0000313" key="6">
    <source>
        <dbReference type="Proteomes" id="UP000016924"/>
    </source>
</evidence>
<dbReference type="FunFam" id="3.40.50.2000:FF:000009">
    <property type="entry name" value="Sterol 3-beta-glucosyltransferase UGT80A2"/>
    <property type="match status" value="1"/>
</dbReference>
<feature type="region of interest" description="Disordered" evidence="2">
    <location>
        <begin position="1"/>
        <end position="249"/>
    </location>
</feature>
<dbReference type="OMA" id="YTNFMSY"/>
<dbReference type="FunFam" id="3.40.50.2000:FF:000100">
    <property type="entry name" value="Glycosyltransferase family 1 protein"/>
    <property type="match status" value="1"/>
</dbReference>
<feature type="compositionally biased region" description="Polar residues" evidence="2">
    <location>
        <begin position="67"/>
        <end position="87"/>
    </location>
</feature>
<sequence>MERHVTGTNSPVLVDDRGSPIFPSAIPPTTDFPYPRATPSFASSIKHSDTGINGSSAVPTDARDASPNATPGTTSQTMIGSPQLDENSPTSSSSTTVTASPPPQQAALEQVQPPPPKQPSERKERPGHFSPKKSAFGLGRGKKGNNAQRPGVNREVTYNFDPYSDSDTSSSSPSSSSDSEDEEWQAKQLEGRAKTVRGKGGWLQSPGVPSEAERKARSNRQQGRKDSSKPYSRFSIKNDMFKTKGHVSKKDGRLKISVNETANSGYLAKALGAGIKHHLGLGKEEDIDEEENPATPLEERGDRPNLEPLASTDVFERGQTTIPKLNIVVIVIGSRGDIQPFLKISKILKEEYGHRVRIATHPAFKEFVEQDSGLEFFSIGGDPSELMAFMVKNPGLIPSMDTIRQGEIGRRRAAMSEMFEGMWRACINATDDEHDVENIRMMGDKHPFVADAIIANPVSFAHVHIAERLGIPLHMMFTFPFTPTSMFPHPLANIKRSNVDVSYTNFMSYPLVEMMTWQGLGDLVNRFRVKTLGLEPVSTLWAPGQLYRLKVPYTYMWSPALVPKPPDWGPEIDICGFVFLELASSFKPPEELTKFLEAGEKPIYIGFGSIVVDDPDAFTHMIFEAVKEAGVRALVSKGWGGIGGEKGDLPDNIYLLDNTPHDWLFPRVRAVVHHGGAGTTAIGLKCAKPTMIVPFFGDQPFWGAMVAEKHAGAKKCVPYKKLNKDVLVEGIRDCLTDEAQEGVQRIADSIAKEGDGAANAVKSFHRSLPLRGEKSMRCSVFEDRVAVWSLKKSNLRLSALAAELLVEKKKIKWSNLRLIRHYDWNDFDGPGEPVTGGGGALIGAVTSAAKGIGLTPVKMAQTVKKRKEHEEKKRRRSEKHARAVRSNSTGSNKGTSSDKDASNPSGTDRPPAQRTFTQLTRTTTQLSADPSEPLVEELAHEAGHGFKKTGGAIAKAPMDLSLAVAQGFHNAPRLYGDDTVRRPIRISGFHSGLRAGRDEFVYGIYDGWTGLVTQPYHAVKKGGLLRLPAGIGMGIGGFVLKDIAALIGPIGYFAKGIHMEVRKRHQPTNFIRTARVIQGRNDRRTLEQSPDEKREAEEKALKGWQTTLELQAAEKKHKEHTGLLTGRRHLHKKRQDWAKHGATESVATTRHAMRADEKGVPMDRAFARHKKEVQAAQKPREPVMEDRRNMENNPDMMENGRVLSDASDNERRG</sequence>
<dbReference type="RefSeq" id="XP_007782918.1">
    <property type="nucleotide sequence ID" value="XM_007784728.1"/>
</dbReference>
<dbReference type="CDD" id="cd03784">
    <property type="entry name" value="GT1_Gtf-like"/>
    <property type="match status" value="1"/>
</dbReference>
<dbReference type="OrthoDB" id="5835829at2759"/>
<keyword evidence="1" id="KW-0808">Transferase</keyword>
<feature type="compositionally biased region" description="Low complexity" evidence="2">
    <location>
        <begin position="886"/>
        <end position="895"/>
    </location>
</feature>
<dbReference type="GO" id="GO:0016906">
    <property type="term" value="F:sterol 3-beta-glucosyltransferase activity"/>
    <property type="evidence" value="ECO:0007669"/>
    <property type="project" value="UniProtKB-ARBA"/>
</dbReference>
<feature type="domain" description="Erythromycin biosynthesis protein CIII-like C-terminal" evidence="4">
    <location>
        <begin position="647"/>
        <end position="751"/>
    </location>
</feature>
<dbReference type="SUPFAM" id="SSF53756">
    <property type="entry name" value="UDP-Glycosyltransferase/glycogen phosphorylase"/>
    <property type="match status" value="1"/>
</dbReference>
<feature type="compositionally biased region" description="Polar residues" evidence="2">
    <location>
        <begin position="40"/>
        <end position="58"/>
    </location>
</feature>
<accession>R7Z137</accession>
<name>R7Z137_CONA1</name>
<dbReference type="Pfam" id="PF06722">
    <property type="entry name" value="EryCIII-like_C"/>
    <property type="match status" value="1"/>
</dbReference>
<evidence type="ECO:0000259" key="4">
    <source>
        <dbReference type="Pfam" id="PF06722"/>
    </source>
</evidence>
<gene>
    <name evidence="5" type="ORF">W97_06969</name>
</gene>
<dbReference type="GO" id="GO:0005975">
    <property type="term" value="P:carbohydrate metabolic process"/>
    <property type="evidence" value="ECO:0007669"/>
    <property type="project" value="InterPro"/>
</dbReference>
<feature type="compositionally biased region" description="Polar residues" evidence="2">
    <location>
        <begin position="1"/>
        <end position="11"/>
    </location>
</feature>
<evidence type="ECO:0000313" key="5">
    <source>
        <dbReference type="EMBL" id="EON67601.1"/>
    </source>
</evidence>
<feature type="compositionally biased region" description="Basic and acidic residues" evidence="2">
    <location>
        <begin position="1178"/>
        <end position="1190"/>
    </location>
</feature>
<dbReference type="InterPro" id="IPR050426">
    <property type="entry name" value="Glycosyltransferase_28"/>
</dbReference>
<dbReference type="PANTHER" id="PTHR48050:SF5">
    <property type="entry name" value="UDP-GLUCOSE,STEROL TRANSFERASE"/>
    <property type="match status" value="1"/>
</dbReference>
<keyword evidence="6" id="KW-1185">Reference proteome</keyword>
<dbReference type="Pfam" id="PF03033">
    <property type="entry name" value="Glyco_transf_28"/>
    <property type="match status" value="1"/>
</dbReference>
<feature type="region of interest" description="Disordered" evidence="2">
    <location>
        <begin position="1171"/>
        <end position="1213"/>
    </location>
</feature>
<dbReference type="InterPro" id="IPR002213">
    <property type="entry name" value="UDP_glucos_trans"/>
</dbReference>
<feature type="compositionally biased region" description="Low complexity" evidence="2">
    <location>
        <begin position="88"/>
        <end position="99"/>
    </location>
</feature>
<dbReference type="Gene3D" id="3.40.50.2000">
    <property type="entry name" value="Glycogen Phosphorylase B"/>
    <property type="match status" value="2"/>
</dbReference>
<feature type="region of interest" description="Disordered" evidence="2">
    <location>
        <begin position="282"/>
        <end position="308"/>
    </location>
</feature>
<organism evidence="5 6">
    <name type="scientific">Coniosporium apollinis (strain CBS 100218)</name>
    <name type="common">Rock-inhabiting black yeast</name>
    <dbReference type="NCBI Taxonomy" id="1168221"/>
    <lineage>
        <taxon>Eukaryota</taxon>
        <taxon>Fungi</taxon>
        <taxon>Dikarya</taxon>
        <taxon>Ascomycota</taxon>
        <taxon>Pezizomycotina</taxon>
        <taxon>Dothideomycetes</taxon>
        <taxon>Dothideomycetes incertae sedis</taxon>
        <taxon>Coniosporium</taxon>
    </lineage>
</organism>
<reference evidence="6" key="1">
    <citation type="submission" date="2012-06" db="EMBL/GenBank/DDBJ databases">
        <title>The genome sequence of Coniosporium apollinis CBS 100218.</title>
        <authorList>
            <consortium name="The Broad Institute Genome Sequencing Platform"/>
            <person name="Cuomo C."/>
            <person name="Gorbushina A."/>
            <person name="Noack S."/>
            <person name="Walker B."/>
            <person name="Young S.K."/>
            <person name="Zeng Q."/>
            <person name="Gargeya S."/>
            <person name="Fitzgerald M."/>
            <person name="Haas B."/>
            <person name="Abouelleil A."/>
            <person name="Alvarado L."/>
            <person name="Arachchi H.M."/>
            <person name="Berlin A.M."/>
            <person name="Chapman S.B."/>
            <person name="Goldberg J."/>
            <person name="Griggs A."/>
            <person name="Gujja S."/>
            <person name="Hansen M."/>
            <person name="Howarth C."/>
            <person name="Imamovic A."/>
            <person name="Larimer J."/>
            <person name="McCowan C."/>
            <person name="Montmayeur A."/>
            <person name="Murphy C."/>
            <person name="Neiman D."/>
            <person name="Pearson M."/>
            <person name="Priest M."/>
            <person name="Roberts A."/>
            <person name="Saif S."/>
            <person name="Shea T."/>
            <person name="Sisk P."/>
            <person name="Sykes S."/>
            <person name="Wortman J."/>
            <person name="Nusbaum C."/>
            <person name="Birren B."/>
        </authorList>
    </citation>
    <scope>NUCLEOTIDE SEQUENCE [LARGE SCALE GENOMIC DNA]</scope>
    <source>
        <strain evidence="6">CBS 100218</strain>
    </source>
</reference>
<dbReference type="InterPro" id="IPR010610">
    <property type="entry name" value="EryCIII-like_C"/>
</dbReference>
<feature type="domain" description="Glycosyltransferase family 28 N-terminal" evidence="3">
    <location>
        <begin position="327"/>
        <end position="488"/>
    </location>
</feature>
<dbReference type="GeneID" id="19904280"/>
<evidence type="ECO:0000256" key="2">
    <source>
        <dbReference type="SAM" id="MobiDB-lite"/>
    </source>
</evidence>
<feature type="compositionally biased region" description="Basic residues" evidence="2">
    <location>
        <begin position="863"/>
        <end position="883"/>
    </location>
</feature>
<dbReference type="AlphaFoldDB" id="R7Z137"/>
<dbReference type="PANTHER" id="PTHR48050">
    <property type="entry name" value="STEROL 3-BETA-GLUCOSYLTRANSFERASE"/>
    <property type="match status" value="1"/>
</dbReference>
<dbReference type="STRING" id="1168221.R7Z137"/>
<dbReference type="Proteomes" id="UP000016924">
    <property type="component" value="Unassembled WGS sequence"/>
</dbReference>
<evidence type="ECO:0000259" key="3">
    <source>
        <dbReference type="Pfam" id="PF03033"/>
    </source>
</evidence>